<dbReference type="GO" id="GO:0008757">
    <property type="term" value="F:S-adenosylmethionine-dependent methyltransferase activity"/>
    <property type="evidence" value="ECO:0007669"/>
    <property type="project" value="InterPro"/>
</dbReference>
<dbReference type="InterPro" id="IPR029063">
    <property type="entry name" value="SAM-dependent_MTases_sf"/>
</dbReference>
<keyword evidence="2" id="KW-1185">Reference proteome</keyword>
<dbReference type="OrthoDB" id="116799at2"/>
<reference evidence="1 2" key="1">
    <citation type="submission" date="2014-01" db="EMBL/GenBank/DDBJ databases">
        <title>Roseivivax halodurans JCM 10272 Genome Sequencing.</title>
        <authorList>
            <person name="Lai Q."/>
            <person name="Li G."/>
            <person name="Shao Z."/>
        </authorList>
    </citation>
    <scope>NUCLEOTIDE SEQUENCE [LARGE SCALE GENOMIC DNA]</scope>
    <source>
        <strain evidence="1 2">JCM 10272</strain>
    </source>
</reference>
<dbReference type="Proteomes" id="UP000022447">
    <property type="component" value="Unassembled WGS sequence"/>
</dbReference>
<name>X7EK99_9RHOB</name>
<dbReference type="GO" id="GO:0032259">
    <property type="term" value="P:methylation"/>
    <property type="evidence" value="ECO:0007669"/>
    <property type="project" value="UniProtKB-KW"/>
</dbReference>
<dbReference type="EMBL" id="JALZ01000001">
    <property type="protein sequence ID" value="ETX16337.1"/>
    <property type="molecule type" value="Genomic_DNA"/>
</dbReference>
<evidence type="ECO:0000313" key="2">
    <source>
        <dbReference type="Proteomes" id="UP000022447"/>
    </source>
</evidence>
<dbReference type="GO" id="GO:0009312">
    <property type="term" value="P:oligosaccharide biosynthetic process"/>
    <property type="evidence" value="ECO:0007669"/>
    <property type="project" value="InterPro"/>
</dbReference>
<organism evidence="1 2">
    <name type="scientific">Roseivivax halodurans JCM 10272</name>
    <dbReference type="NCBI Taxonomy" id="1449350"/>
    <lineage>
        <taxon>Bacteria</taxon>
        <taxon>Pseudomonadati</taxon>
        <taxon>Pseudomonadota</taxon>
        <taxon>Alphaproteobacteria</taxon>
        <taxon>Rhodobacterales</taxon>
        <taxon>Roseobacteraceae</taxon>
        <taxon>Roseivivax</taxon>
    </lineage>
</organism>
<accession>X7EK99</accession>
<gene>
    <name evidence="1" type="ORF">OCH239_00415</name>
</gene>
<keyword evidence="1" id="KW-0808">Transferase</keyword>
<proteinExistence type="predicted"/>
<dbReference type="AlphaFoldDB" id="X7EK99"/>
<keyword evidence="1" id="KW-0489">Methyltransferase</keyword>
<dbReference type="STRING" id="1449350.OCH239_00415"/>
<evidence type="ECO:0000313" key="1">
    <source>
        <dbReference type="EMBL" id="ETX16337.1"/>
    </source>
</evidence>
<dbReference type="eggNOG" id="COG0500">
    <property type="taxonomic scope" value="Bacteria"/>
</dbReference>
<dbReference type="RefSeq" id="WP_051489090.1">
    <property type="nucleotide sequence ID" value="NZ_JALZ01000001.1"/>
</dbReference>
<dbReference type="SUPFAM" id="SSF53335">
    <property type="entry name" value="S-adenosyl-L-methionine-dependent methyltransferases"/>
    <property type="match status" value="1"/>
</dbReference>
<dbReference type="Gene3D" id="3.40.50.150">
    <property type="entry name" value="Vaccinia Virus protein VP39"/>
    <property type="match status" value="1"/>
</dbReference>
<protein>
    <submittedName>
        <fullName evidence="1">Methyltransferase</fullName>
    </submittedName>
</protein>
<dbReference type="InterPro" id="IPR008715">
    <property type="entry name" value="SAM-MeTfrase_NodS-like"/>
</dbReference>
<comment type="caution">
    <text evidence="1">The sequence shown here is derived from an EMBL/GenBank/DDBJ whole genome shotgun (WGS) entry which is preliminary data.</text>
</comment>
<dbReference type="Pfam" id="PF05401">
    <property type="entry name" value="NodS"/>
    <property type="match status" value="1"/>
</dbReference>
<sequence length="203" mass="21989">MPAPETLRHLAGIYARSDDPWDHASSAYEREKHAETIKAAGPGRLRHAVEIGCGNGVLAERLAPRCERLTVVECIPVAAAMARARLARFGHVTVIEGDASVFPAGAPDLVVLSEMLYFLQPDEIASLAETIDARAAPRCRVVSVNWLGATDETLGGREAADLIAHHLGRWARARHCFPAYLMDVFELPDGACSDRCLSRPRAG</sequence>